<evidence type="ECO:0000259" key="4">
    <source>
        <dbReference type="PROSITE" id="PS51186"/>
    </source>
</evidence>
<dbReference type="Gene3D" id="3.40.630.30">
    <property type="match status" value="1"/>
</dbReference>
<dbReference type="GO" id="GO:0005737">
    <property type="term" value="C:cytoplasm"/>
    <property type="evidence" value="ECO:0007669"/>
    <property type="project" value="TreeGrafter"/>
</dbReference>
<reference evidence="6" key="1">
    <citation type="submission" date="2015-07" db="EMBL/GenBank/DDBJ databases">
        <title>Draft genome sequence of Acetobacterium bakii DSM 8293, a potential psychrophilic chemical producer through syngas fermentation.</title>
        <authorList>
            <person name="Song Y."/>
            <person name="Hwang S."/>
            <person name="Cho B.-K."/>
        </authorList>
    </citation>
    <scope>NUCLEOTIDE SEQUENCE [LARGE SCALE GENOMIC DNA]</scope>
    <source>
        <strain evidence="6">DSM 8239</strain>
    </source>
</reference>
<evidence type="ECO:0000256" key="1">
    <source>
        <dbReference type="ARBA" id="ARBA00022679"/>
    </source>
</evidence>
<dbReference type="Pfam" id="PF13302">
    <property type="entry name" value="Acetyltransf_3"/>
    <property type="match status" value="1"/>
</dbReference>
<evidence type="ECO:0000256" key="3">
    <source>
        <dbReference type="ARBA" id="ARBA00038502"/>
    </source>
</evidence>
<protein>
    <submittedName>
        <fullName evidence="5">Acetyltransferase</fullName>
    </submittedName>
</protein>
<dbReference type="STRING" id="52689.AKG39_16980"/>
<proteinExistence type="inferred from homology"/>
<dbReference type="CDD" id="cd04301">
    <property type="entry name" value="NAT_SF"/>
    <property type="match status" value="1"/>
</dbReference>
<keyword evidence="1 5" id="KW-0808">Transferase</keyword>
<dbReference type="GO" id="GO:0008999">
    <property type="term" value="F:protein-N-terminal-alanine acetyltransferase activity"/>
    <property type="evidence" value="ECO:0007669"/>
    <property type="project" value="TreeGrafter"/>
</dbReference>
<dbReference type="SUPFAM" id="SSF55729">
    <property type="entry name" value="Acyl-CoA N-acyltransferases (Nat)"/>
    <property type="match status" value="1"/>
</dbReference>
<dbReference type="PANTHER" id="PTHR43792">
    <property type="entry name" value="GNAT FAMILY, PUTATIVE (AFU_ORTHOLOGUE AFUA_3G00765)-RELATED-RELATED"/>
    <property type="match status" value="1"/>
</dbReference>
<dbReference type="OrthoDB" id="9785602at2"/>
<dbReference type="EMBL" id="LGYO01000052">
    <property type="protein sequence ID" value="KNZ40552.1"/>
    <property type="molecule type" value="Genomic_DNA"/>
</dbReference>
<keyword evidence="2" id="KW-0012">Acyltransferase</keyword>
<comment type="similarity">
    <text evidence="3">Belongs to the acetyltransferase family. RimJ subfamily.</text>
</comment>
<dbReference type="AlphaFoldDB" id="A0A0L6TWV6"/>
<sequence length="179" mass="20368">MKNIKTTQLNLRPLTIADTKDVYTYSKSQNVGPRAGWKPHETIDETEEIMSMLFIGAENIWGIEMDNHVIGSIGLIEDPHRENDQVRMLGYALGEDYWGQGIMTEAARAVLDYGFNTLGLDLISVVHYPSNEASQRVIEKCGFFYEGTIRQAEKIYNGEIRDVKSYSITKDEFDCANFE</sequence>
<dbReference type="InterPro" id="IPR000182">
    <property type="entry name" value="GNAT_dom"/>
</dbReference>
<organism evidence="5 6">
    <name type="scientific">Acetobacterium bakii</name>
    <dbReference type="NCBI Taxonomy" id="52689"/>
    <lineage>
        <taxon>Bacteria</taxon>
        <taxon>Bacillati</taxon>
        <taxon>Bacillota</taxon>
        <taxon>Clostridia</taxon>
        <taxon>Eubacteriales</taxon>
        <taxon>Eubacteriaceae</taxon>
        <taxon>Acetobacterium</taxon>
    </lineage>
</organism>
<evidence type="ECO:0000313" key="5">
    <source>
        <dbReference type="EMBL" id="KNZ40552.1"/>
    </source>
</evidence>
<evidence type="ECO:0000313" key="6">
    <source>
        <dbReference type="Proteomes" id="UP000036873"/>
    </source>
</evidence>
<dbReference type="InterPro" id="IPR051531">
    <property type="entry name" value="N-acetyltransferase"/>
</dbReference>
<name>A0A0L6TWV6_9FIRM</name>
<evidence type="ECO:0000256" key="2">
    <source>
        <dbReference type="ARBA" id="ARBA00023315"/>
    </source>
</evidence>
<dbReference type="Proteomes" id="UP000036873">
    <property type="component" value="Unassembled WGS sequence"/>
</dbReference>
<comment type="caution">
    <text evidence="5">The sequence shown here is derived from an EMBL/GenBank/DDBJ whole genome shotgun (WGS) entry which is preliminary data.</text>
</comment>
<dbReference type="InterPro" id="IPR016181">
    <property type="entry name" value="Acyl_CoA_acyltransferase"/>
</dbReference>
<gene>
    <name evidence="5" type="ORF">AKG39_16980</name>
</gene>
<accession>A0A0L6TWV6</accession>
<dbReference type="RefSeq" id="WP_050741587.1">
    <property type="nucleotide sequence ID" value="NZ_LGYO01000052.1"/>
</dbReference>
<keyword evidence="6" id="KW-1185">Reference proteome</keyword>
<feature type="domain" description="N-acetyltransferase" evidence="4">
    <location>
        <begin position="9"/>
        <end position="167"/>
    </location>
</feature>
<dbReference type="PROSITE" id="PS51186">
    <property type="entry name" value="GNAT"/>
    <property type="match status" value="1"/>
</dbReference>
<dbReference type="PANTHER" id="PTHR43792:SF8">
    <property type="entry name" value="[RIBOSOMAL PROTEIN US5]-ALANINE N-ACETYLTRANSFERASE"/>
    <property type="match status" value="1"/>
</dbReference>